<dbReference type="EC" id="3.6.4.13" evidence="5"/>
<evidence type="ECO:0000256" key="2">
    <source>
        <dbReference type="ARBA" id="ARBA00022801"/>
    </source>
</evidence>
<dbReference type="PROSITE" id="PS51194">
    <property type="entry name" value="HELICASE_CTER"/>
    <property type="match status" value="1"/>
</dbReference>
<keyword evidence="4 5" id="KW-0694">RNA-binding</keyword>
<evidence type="ECO:0000259" key="6">
    <source>
        <dbReference type="PROSITE" id="PS51194"/>
    </source>
</evidence>
<dbReference type="EMBL" id="JAVEPI010000001">
    <property type="protein sequence ID" value="KAK1444469.1"/>
    <property type="molecule type" value="Genomic_DNA"/>
</dbReference>
<evidence type="ECO:0000256" key="1">
    <source>
        <dbReference type="ARBA" id="ARBA00022741"/>
    </source>
</evidence>
<comment type="catalytic activity">
    <reaction evidence="5">
        <text>ATP + H2O = ADP + phosphate + H(+)</text>
        <dbReference type="Rhea" id="RHEA:13065"/>
        <dbReference type="ChEBI" id="CHEBI:15377"/>
        <dbReference type="ChEBI" id="CHEBI:15378"/>
        <dbReference type="ChEBI" id="CHEBI:30616"/>
        <dbReference type="ChEBI" id="CHEBI:43474"/>
        <dbReference type="ChEBI" id="CHEBI:456216"/>
        <dbReference type="EC" id="3.6.4.13"/>
    </reaction>
</comment>
<dbReference type="Gene3D" id="3.40.50.300">
    <property type="entry name" value="P-loop containing nucleotide triphosphate hydrolases"/>
    <property type="match status" value="2"/>
</dbReference>
<evidence type="ECO:0000313" key="8">
    <source>
        <dbReference type="Proteomes" id="UP001230268"/>
    </source>
</evidence>
<keyword evidence="3 5" id="KW-0067">ATP-binding</keyword>
<comment type="function">
    <text evidence="5">RNA helicase.</text>
</comment>
<dbReference type="PANTHER" id="PTHR24031">
    <property type="entry name" value="RNA HELICASE"/>
    <property type="match status" value="1"/>
</dbReference>
<dbReference type="Pfam" id="PF00270">
    <property type="entry name" value="DEAD"/>
    <property type="match status" value="1"/>
</dbReference>
<accession>A0AAD8PFR7</accession>
<feature type="domain" description="Helicase C-terminal" evidence="6">
    <location>
        <begin position="532"/>
        <end position="703"/>
    </location>
</feature>
<evidence type="ECO:0000256" key="4">
    <source>
        <dbReference type="ARBA" id="ARBA00022884"/>
    </source>
</evidence>
<dbReference type="InterPro" id="IPR001650">
    <property type="entry name" value="Helicase_C-like"/>
</dbReference>
<keyword evidence="1 5" id="KW-0547">Nucleotide-binding</keyword>
<dbReference type="GO" id="GO:0003723">
    <property type="term" value="F:RNA binding"/>
    <property type="evidence" value="ECO:0007669"/>
    <property type="project" value="UniProtKB-UniRule"/>
</dbReference>
<comment type="domain">
    <text evidence="5">The Q motif is unique to and characteristic of the DEAD box family of RNA helicases and controls ATP binding and hydrolysis.</text>
</comment>
<dbReference type="SUPFAM" id="SSF52540">
    <property type="entry name" value="P-loop containing nucleoside triphosphate hydrolases"/>
    <property type="match status" value="2"/>
</dbReference>
<dbReference type="InterPro" id="IPR011545">
    <property type="entry name" value="DEAD/DEAH_box_helicase_dom"/>
</dbReference>
<dbReference type="InterPro" id="IPR027417">
    <property type="entry name" value="P-loop_NTPase"/>
</dbReference>
<protein>
    <recommendedName>
        <fullName evidence="5">ATP-dependent RNA helicase</fullName>
        <ecNumber evidence="5">3.6.4.13</ecNumber>
    </recommendedName>
</protein>
<dbReference type="AlphaFoldDB" id="A0AAD8PFR7"/>
<reference evidence="7" key="1">
    <citation type="submission" date="2023-08" db="EMBL/GenBank/DDBJ databases">
        <title>Draft sequence of the Babesia gibsoni genome.</title>
        <authorList>
            <person name="Yamagishi J.Y."/>
            <person name="Xuan X.X."/>
        </authorList>
    </citation>
    <scope>NUCLEOTIDE SEQUENCE</scope>
    <source>
        <strain evidence="7">Azabu</strain>
    </source>
</reference>
<dbReference type="InterPro" id="IPR014001">
    <property type="entry name" value="Helicase_ATP-bd"/>
</dbReference>
<comment type="similarity">
    <text evidence="5">Belongs to the DEAD box helicase family.</text>
</comment>
<organism evidence="7 8">
    <name type="scientific">Babesia gibsoni</name>
    <dbReference type="NCBI Taxonomy" id="33632"/>
    <lineage>
        <taxon>Eukaryota</taxon>
        <taxon>Sar</taxon>
        <taxon>Alveolata</taxon>
        <taxon>Apicomplexa</taxon>
        <taxon>Aconoidasida</taxon>
        <taxon>Piroplasmida</taxon>
        <taxon>Babesiidae</taxon>
        <taxon>Babesia</taxon>
    </lineage>
</organism>
<dbReference type="Pfam" id="PF00271">
    <property type="entry name" value="Helicase_C"/>
    <property type="match status" value="1"/>
</dbReference>
<dbReference type="Proteomes" id="UP001230268">
    <property type="component" value="Unassembled WGS sequence"/>
</dbReference>
<sequence>MVRRVPISVYNRLSTSSYRSRPLLRGVGRTRRLGNRSNISHEGSTTDHCIDAERDSDGSGCKIHPLLRFALLRSKNISSLNSIQQSSFLSVLSGKDVTIHAPIGSGKTLAYLLPIVNNIYNIHDLLENLQLNSNDRGSRHDEDSIRIKSLGYTRSVPHALLPAKFEHLKQDHDKLLDAGTKAIESQSTTTKLVEALYNVNPKELRKYCKHLPFIPRNIWTKRSKNAIFRSLMSNPLGTVRCCVVVVPNKDLVSHVIKELNVVDPLGRLSVQTLTHVHHVPLQEENNINDVSVGGNEQPFYPSPHTLHYLSGIPKNLSLSMEDEQKMIRSIPTVKATETTVEMVPVNKGISQRKLVKVPSVVDSSLHIAKEALSTDGFVVKSVKHTRRPIINHPVIQYGCSDIIITTPQLFLNNILSTKKLKTVPACVVFDEADFLFENNATRRAMMEICAILRPRPPIFNPLVHERRPKLQEVPPCQFIHVASIMNYGGMQTTGSMLYERFTTSHMISTSRNHYITVMNMQFHKVDSTVDSKIKLLIEVLVENPFAKTIVYVESLKVVKTIYDLLKEKEWPVLSFHSRSSLPTRLAIVESFRKEEVAILVCTDLIARGIEIEAEHIINFDFPRNSAAFMHRIKKRPKKVTNFVEPDNEYLASEIGKVHSINIPANHILSRKRSLKNRRMNVLKNRETFRSHRRVTKTQMRNTDDSHKRDLTSQLSMEDIFGMNTSHMDQVSKGEAIPPLGHDYTAQDHGYGNAENNNSEVQYRRQRMKRRGLDFYNNFSSFS</sequence>
<dbReference type="GO" id="GO:0005524">
    <property type="term" value="F:ATP binding"/>
    <property type="evidence" value="ECO:0007669"/>
    <property type="project" value="UniProtKB-UniRule"/>
</dbReference>
<dbReference type="SMART" id="SM00487">
    <property type="entry name" value="DEXDc"/>
    <property type="match status" value="1"/>
</dbReference>
<dbReference type="SMART" id="SM00490">
    <property type="entry name" value="HELICc"/>
    <property type="match status" value="1"/>
</dbReference>
<comment type="caution">
    <text evidence="7">The sequence shown here is derived from an EMBL/GenBank/DDBJ whole genome shotgun (WGS) entry which is preliminary data.</text>
</comment>
<dbReference type="GO" id="GO:0003724">
    <property type="term" value="F:RNA helicase activity"/>
    <property type="evidence" value="ECO:0007669"/>
    <property type="project" value="UniProtKB-EC"/>
</dbReference>
<proteinExistence type="inferred from homology"/>
<name>A0AAD8PFR7_BABGI</name>
<evidence type="ECO:0000256" key="3">
    <source>
        <dbReference type="ARBA" id="ARBA00022840"/>
    </source>
</evidence>
<gene>
    <name evidence="7" type="ORF">BgAZ_103750</name>
</gene>
<dbReference type="CDD" id="cd18787">
    <property type="entry name" value="SF2_C_DEAD"/>
    <property type="match status" value="1"/>
</dbReference>
<keyword evidence="2 5" id="KW-0378">Hydrolase</keyword>
<evidence type="ECO:0000313" key="7">
    <source>
        <dbReference type="EMBL" id="KAK1444469.1"/>
    </source>
</evidence>
<keyword evidence="8" id="KW-1185">Reference proteome</keyword>
<keyword evidence="5" id="KW-0347">Helicase</keyword>
<dbReference type="GO" id="GO:0016787">
    <property type="term" value="F:hydrolase activity"/>
    <property type="evidence" value="ECO:0007669"/>
    <property type="project" value="UniProtKB-KW"/>
</dbReference>
<evidence type="ECO:0000256" key="5">
    <source>
        <dbReference type="RuleBase" id="RU365068"/>
    </source>
</evidence>